<dbReference type="PANTHER" id="PTHR34851">
    <property type="entry name" value="PROTEIN CBG05235-RELATED"/>
    <property type="match status" value="1"/>
</dbReference>
<keyword evidence="1" id="KW-0812">Transmembrane</keyword>
<proteinExistence type="predicted"/>
<dbReference type="Proteomes" id="UP000095287">
    <property type="component" value="Unplaced"/>
</dbReference>
<sequence length="181" mass="20215">MSSDPDRYYCGCAHVKTITVICGVLWVISGILAMALHAMTGNLRENAQSFALVFADFLYIIVGLLTCYAVGLEKRKLLWPIMGIQAFAVVMHVITLICYIVASASNKKSNPKAENPLRYIVPVPWNLLILYVLWRCYQYLKDKEENPLDPVVTVHYTTEPAIREVHPDPSAPPAYESVASA</sequence>
<feature type="transmembrane region" description="Helical" evidence="1">
    <location>
        <begin position="77"/>
        <end position="104"/>
    </location>
</feature>
<protein>
    <submittedName>
        <fullName evidence="3">Conserved plasma membrane protein</fullName>
    </submittedName>
</protein>
<keyword evidence="1" id="KW-1133">Transmembrane helix</keyword>
<dbReference type="PANTHER" id="PTHR34851:SF5">
    <property type="entry name" value="MARVEL DOMAIN-CONTAINING PROTEIN"/>
    <property type="match status" value="1"/>
</dbReference>
<name>A0A1I7Z5D9_9BILA</name>
<feature type="transmembrane region" description="Helical" evidence="1">
    <location>
        <begin position="50"/>
        <end position="71"/>
    </location>
</feature>
<accession>A0A1I7Z5D9</accession>
<evidence type="ECO:0000313" key="3">
    <source>
        <dbReference type="WBParaSite" id="L893_g22992.t1"/>
    </source>
</evidence>
<keyword evidence="2" id="KW-1185">Reference proteome</keyword>
<dbReference type="AlphaFoldDB" id="A0A1I7Z5D9"/>
<reference evidence="3" key="1">
    <citation type="submission" date="2016-11" db="UniProtKB">
        <authorList>
            <consortium name="WormBaseParasite"/>
        </authorList>
    </citation>
    <scope>IDENTIFICATION</scope>
</reference>
<dbReference type="WBParaSite" id="L893_g22992.t1">
    <property type="protein sequence ID" value="L893_g22992.t1"/>
    <property type="gene ID" value="L893_g22992"/>
</dbReference>
<feature type="transmembrane region" description="Helical" evidence="1">
    <location>
        <begin position="18"/>
        <end position="38"/>
    </location>
</feature>
<organism evidence="2 3">
    <name type="scientific">Steinernema glaseri</name>
    <dbReference type="NCBI Taxonomy" id="37863"/>
    <lineage>
        <taxon>Eukaryota</taxon>
        <taxon>Metazoa</taxon>
        <taxon>Ecdysozoa</taxon>
        <taxon>Nematoda</taxon>
        <taxon>Chromadorea</taxon>
        <taxon>Rhabditida</taxon>
        <taxon>Tylenchina</taxon>
        <taxon>Panagrolaimomorpha</taxon>
        <taxon>Strongyloidoidea</taxon>
        <taxon>Steinernematidae</taxon>
        <taxon>Steinernema</taxon>
    </lineage>
</organism>
<evidence type="ECO:0000256" key="1">
    <source>
        <dbReference type="SAM" id="Phobius"/>
    </source>
</evidence>
<feature type="transmembrane region" description="Helical" evidence="1">
    <location>
        <begin position="116"/>
        <end position="134"/>
    </location>
</feature>
<evidence type="ECO:0000313" key="2">
    <source>
        <dbReference type="Proteomes" id="UP000095287"/>
    </source>
</evidence>
<keyword evidence="1" id="KW-0472">Membrane</keyword>